<accession>A0A427ACS4</accession>
<comment type="caution">
    <text evidence="2">The sequence shown here is derived from an EMBL/GenBank/DDBJ whole genome shotgun (WGS) entry which is preliminary data.</text>
</comment>
<evidence type="ECO:0000256" key="1">
    <source>
        <dbReference type="SAM" id="MobiDB-lite"/>
    </source>
</evidence>
<dbReference type="AlphaFoldDB" id="A0A427ACS4"/>
<gene>
    <name evidence="2" type="ORF">B296_00012253</name>
</gene>
<organism evidence="2 3">
    <name type="scientific">Ensete ventricosum</name>
    <name type="common">Abyssinian banana</name>
    <name type="synonym">Musa ensete</name>
    <dbReference type="NCBI Taxonomy" id="4639"/>
    <lineage>
        <taxon>Eukaryota</taxon>
        <taxon>Viridiplantae</taxon>
        <taxon>Streptophyta</taxon>
        <taxon>Embryophyta</taxon>
        <taxon>Tracheophyta</taxon>
        <taxon>Spermatophyta</taxon>
        <taxon>Magnoliopsida</taxon>
        <taxon>Liliopsida</taxon>
        <taxon>Zingiberales</taxon>
        <taxon>Musaceae</taxon>
        <taxon>Ensete</taxon>
    </lineage>
</organism>
<feature type="region of interest" description="Disordered" evidence="1">
    <location>
        <begin position="90"/>
        <end position="132"/>
    </location>
</feature>
<name>A0A427ACS4_ENSVE</name>
<proteinExistence type="predicted"/>
<reference evidence="2 3" key="1">
    <citation type="journal article" date="2014" name="Agronomy (Basel)">
        <title>A Draft Genome Sequence for Ensete ventricosum, the Drought-Tolerant Tree Against Hunger.</title>
        <authorList>
            <person name="Harrison J."/>
            <person name="Moore K.A."/>
            <person name="Paszkiewicz K."/>
            <person name="Jones T."/>
            <person name="Grant M."/>
            <person name="Ambacheew D."/>
            <person name="Muzemil S."/>
            <person name="Studholme D.J."/>
        </authorList>
    </citation>
    <scope>NUCLEOTIDE SEQUENCE [LARGE SCALE GENOMIC DNA]</scope>
</reference>
<feature type="compositionally biased region" description="Polar residues" evidence="1">
    <location>
        <begin position="110"/>
        <end position="119"/>
    </location>
</feature>
<sequence>MRAMHVAFLCTDLPLSPLCVRDPSPTCIAIGQTTGSTCYPLVMSCRGRQFDAAKRTTTVDTIWNPKLQRHFLSPPFPKQRTARAVRLHRSRNYSAASPPEMEDCGPSLPSDAQETSSEVRSLEVPIVGGTRA</sequence>
<dbReference type="Proteomes" id="UP000287651">
    <property type="component" value="Unassembled WGS sequence"/>
</dbReference>
<protein>
    <submittedName>
        <fullName evidence="2">Uncharacterized protein</fullName>
    </submittedName>
</protein>
<evidence type="ECO:0000313" key="3">
    <source>
        <dbReference type="Proteomes" id="UP000287651"/>
    </source>
</evidence>
<evidence type="ECO:0000313" key="2">
    <source>
        <dbReference type="EMBL" id="RRT74048.1"/>
    </source>
</evidence>
<dbReference type="EMBL" id="AMZH03002894">
    <property type="protein sequence ID" value="RRT74048.1"/>
    <property type="molecule type" value="Genomic_DNA"/>
</dbReference>